<dbReference type="AlphaFoldDB" id="A0A3P6Y0L9"/>
<evidence type="ECO:0000259" key="7">
    <source>
        <dbReference type="Pfam" id="PF04130"/>
    </source>
</evidence>
<dbReference type="GO" id="GO:0031122">
    <property type="term" value="P:cytoplasmic microtubule organization"/>
    <property type="evidence" value="ECO:0007669"/>
    <property type="project" value="TreeGrafter"/>
</dbReference>
<evidence type="ECO:0000259" key="8">
    <source>
        <dbReference type="Pfam" id="PF17681"/>
    </source>
</evidence>
<evidence type="ECO:0000313" key="10">
    <source>
        <dbReference type="Proteomes" id="UP000274504"/>
    </source>
</evidence>
<feature type="region of interest" description="Disordered" evidence="6">
    <location>
        <begin position="1"/>
        <end position="30"/>
    </location>
</feature>
<dbReference type="InterPro" id="IPR040457">
    <property type="entry name" value="GCP_C"/>
</dbReference>
<dbReference type="Gene3D" id="1.20.120.1900">
    <property type="entry name" value="Gamma-tubulin complex, C-terminal domain"/>
    <property type="match status" value="1"/>
</dbReference>
<evidence type="ECO:0000256" key="3">
    <source>
        <dbReference type="ARBA" id="ARBA00022490"/>
    </source>
</evidence>
<dbReference type="Pfam" id="PF04130">
    <property type="entry name" value="GCP_C_terminal"/>
    <property type="match status" value="1"/>
</dbReference>
<comment type="similarity">
    <text evidence="2">Belongs to the TUBGCP family.</text>
</comment>
<comment type="subcellular location">
    <subcellularLocation>
        <location evidence="1">Cytoplasm</location>
        <location evidence="1">Cytoskeleton</location>
    </subcellularLocation>
</comment>
<name>A0A3P6Y0L9_HYMDI</name>
<evidence type="ECO:0000256" key="1">
    <source>
        <dbReference type="ARBA" id="ARBA00004245"/>
    </source>
</evidence>
<dbReference type="InterPro" id="IPR007259">
    <property type="entry name" value="GCP"/>
</dbReference>
<evidence type="ECO:0000256" key="4">
    <source>
        <dbReference type="ARBA" id="ARBA00022701"/>
    </source>
</evidence>
<dbReference type="InterPro" id="IPR042241">
    <property type="entry name" value="GCP_C_sf"/>
</dbReference>
<dbReference type="GO" id="GO:0005874">
    <property type="term" value="C:microtubule"/>
    <property type="evidence" value="ECO:0007669"/>
    <property type="project" value="UniProtKB-KW"/>
</dbReference>
<feature type="domain" description="Gamma tubulin complex component protein N-terminal" evidence="8">
    <location>
        <begin position="34"/>
        <end position="227"/>
    </location>
</feature>
<keyword evidence="5" id="KW-0206">Cytoskeleton</keyword>
<dbReference type="InterPro" id="IPR041470">
    <property type="entry name" value="GCP_N"/>
</dbReference>
<reference evidence="9 10" key="1">
    <citation type="submission" date="2018-11" db="EMBL/GenBank/DDBJ databases">
        <authorList>
            <consortium name="Pathogen Informatics"/>
        </authorList>
    </citation>
    <scope>NUCLEOTIDE SEQUENCE [LARGE SCALE GENOMIC DNA]</scope>
</reference>
<dbReference type="OrthoDB" id="5860513at2759"/>
<proteinExistence type="inferred from homology"/>
<dbReference type="PANTHER" id="PTHR19302:SF14">
    <property type="entry name" value="GAMMA-TUBULIN COMPLEX COMPONENT 3"/>
    <property type="match status" value="1"/>
</dbReference>
<organism evidence="9 10">
    <name type="scientific">Hymenolepis diminuta</name>
    <name type="common">Rat tapeworm</name>
    <dbReference type="NCBI Taxonomy" id="6216"/>
    <lineage>
        <taxon>Eukaryota</taxon>
        <taxon>Metazoa</taxon>
        <taxon>Spiralia</taxon>
        <taxon>Lophotrochozoa</taxon>
        <taxon>Platyhelminthes</taxon>
        <taxon>Cestoda</taxon>
        <taxon>Eucestoda</taxon>
        <taxon>Cyclophyllidea</taxon>
        <taxon>Hymenolepididae</taxon>
        <taxon>Hymenolepis</taxon>
    </lineage>
</organism>
<keyword evidence="4" id="KW-0493">Microtubule</keyword>
<evidence type="ECO:0000256" key="6">
    <source>
        <dbReference type="SAM" id="MobiDB-lite"/>
    </source>
</evidence>
<dbReference type="GO" id="GO:0000922">
    <property type="term" value="C:spindle pole"/>
    <property type="evidence" value="ECO:0007669"/>
    <property type="project" value="InterPro"/>
</dbReference>
<dbReference type="GO" id="GO:0043015">
    <property type="term" value="F:gamma-tubulin binding"/>
    <property type="evidence" value="ECO:0007669"/>
    <property type="project" value="InterPro"/>
</dbReference>
<keyword evidence="3" id="KW-0963">Cytoplasm</keyword>
<accession>A0A3P6Y0L9</accession>
<evidence type="ECO:0000313" key="9">
    <source>
        <dbReference type="EMBL" id="VDL36696.1"/>
    </source>
</evidence>
<dbReference type="GO" id="GO:0000278">
    <property type="term" value="P:mitotic cell cycle"/>
    <property type="evidence" value="ECO:0007669"/>
    <property type="project" value="TreeGrafter"/>
</dbReference>
<dbReference type="PANTHER" id="PTHR19302">
    <property type="entry name" value="GAMMA TUBULIN COMPLEX PROTEIN"/>
    <property type="match status" value="1"/>
</dbReference>
<dbReference type="EMBL" id="UYSG01001163">
    <property type="protein sequence ID" value="VDL36696.1"/>
    <property type="molecule type" value="Genomic_DNA"/>
</dbReference>
<dbReference type="GO" id="GO:0051225">
    <property type="term" value="P:spindle assembly"/>
    <property type="evidence" value="ECO:0007669"/>
    <property type="project" value="TreeGrafter"/>
</dbReference>
<evidence type="ECO:0000256" key="2">
    <source>
        <dbReference type="ARBA" id="ARBA00010337"/>
    </source>
</evidence>
<evidence type="ECO:0000256" key="5">
    <source>
        <dbReference type="ARBA" id="ARBA00023212"/>
    </source>
</evidence>
<protein>
    <submittedName>
        <fullName evidence="9">Uncharacterized protein</fullName>
    </submittedName>
</protein>
<feature type="domain" description="Gamma tubulin complex component C-terminal" evidence="7">
    <location>
        <begin position="231"/>
        <end position="563"/>
    </location>
</feature>
<dbReference type="Proteomes" id="UP000274504">
    <property type="component" value="Unassembled WGS sequence"/>
</dbReference>
<sequence length="570" mass="65758">MTRSAENALSKPRGFDSGSMSTLGEQSGMEGVERQPLTLVQLRHWLMEPERRLKVLASLVDNCSSLKGGALASKVYEMSQNGGPKIKAMLTVILENVTRSIFEMISLWIYDGRLPTDTNQEFFITVYPSVGRENLWAGKYCLRKGMIPEFISKEQARKILLVGKSVNFLIHVCGDSLNFKDLEAIRNTRLKQIEAIFNQTFDRSFDRMISTAYTHVSKHLLEILFQKYHFMDHLTACRKFLLLGQGDFIQRLMDLLQEELDEPADSIMRHRLNEILETAIRDTNAQYEDSEILRRLNVEVLETAEGDSGWDVFSLGYTVDGPLTTIFTPECRLFYLKAFSFLWRLKRMEFMLSALWRDQLSLARKPYGLADDLAPILHVVQLLGAEFRHFILQLQYYVNFEALECAWLDLVKKIQCANDLDEVIAAHQAFLESVVGRCLLDQNSRELRYHLRAIFDLIVNFFQLNQDLQNLANNEEDVRSHLQYEIDASAKTGKWGTCAVPEGREMARRKMFVEATITPLTARIRVLASSYRSMVTEFMNKLQNHPDQNLRLLVQSLNFNAYYMDEFGDI</sequence>
<gene>
    <name evidence="9" type="ORF">HDID_LOCUS3654</name>
</gene>
<dbReference type="GO" id="GO:0000930">
    <property type="term" value="C:gamma-tubulin complex"/>
    <property type="evidence" value="ECO:0007669"/>
    <property type="project" value="TreeGrafter"/>
</dbReference>
<dbReference type="GO" id="GO:0007020">
    <property type="term" value="P:microtubule nucleation"/>
    <property type="evidence" value="ECO:0007669"/>
    <property type="project" value="InterPro"/>
</dbReference>
<dbReference type="GO" id="GO:0051321">
    <property type="term" value="P:meiotic cell cycle"/>
    <property type="evidence" value="ECO:0007669"/>
    <property type="project" value="TreeGrafter"/>
</dbReference>
<dbReference type="GO" id="GO:0051011">
    <property type="term" value="F:microtubule minus-end binding"/>
    <property type="evidence" value="ECO:0007669"/>
    <property type="project" value="TreeGrafter"/>
</dbReference>
<dbReference type="Pfam" id="PF17681">
    <property type="entry name" value="GCP_N_terminal"/>
    <property type="match status" value="1"/>
</dbReference>